<evidence type="ECO:0000313" key="1">
    <source>
        <dbReference type="EMBL" id="AFO52017.1"/>
    </source>
</evidence>
<gene>
    <name evidence="1" type="ordered locus">MHLP_02185</name>
</gene>
<evidence type="ECO:0000313" key="2">
    <source>
        <dbReference type="Proteomes" id="UP000006502"/>
    </source>
</evidence>
<dbReference type="STRING" id="1212765.MHLP_02185"/>
<dbReference type="PATRIC" id="fig|1212765.3.peg.490"/>
<name>I7C696_MYCHA</name>
<keyword evidence="2" id="KW-1185">Reference proteome</keyword>
<organism evidence="1 2">
    <name type="scientific">Mycoplasma haematolamae (strain Purdue)</name>
    <dbReference type="NCBI Taxonomy" id="1212765"/>
    <lineage>
        <taxon>Bacteria</taxon>
        <taxon>Bacillati</taxon>
        <taxon>Mycoplasmatota</taxon>
        <taxon>Mollicutes</taxon>
        <taxon>Mycoplasmataceae</taxon>
        <taxon>Mycoplasma</taxon>
    </lineage>
</organism>
<protein>
    <submittedName>
        <fullName evidence="1">Uncharacterized protein</fullName>
    </submittedName>
</protein>
<dbReference type="AlphaFoldDB" id="I7C696"/>
<proteinExistence type="predicted"/>
<accession>I7C696</accession>
<dbReference type="HOGENOM" id="CLU_1223637_0_0_14"/>
<sequence length="226" mass="25333">MALLPLKIFAISTTGLTAVGGTGVVTSKLVTGNYLPWAQSATQETNENTWTIEIPYKTGIPVNSSLTGYLVIDQLVSTHLFNAVEGSKGTEEAAKPVIEPLNIEDQELVEEKEVNYGEVENLKGRLVLSREHRSSDWGDGFKLKMYFDDSTERNSYITSRFDIHKPKREVEEFLHNLNWNDLWADSDNLGDLLEALKGKKSEFSDMFGPEVFQKLESIILKMKGVS</sequence>
<reference evidence="2" key="2">
    <citation type="submission" date="2012-07" db="EMBL/GenBank/DDBJ databases">
        <title>Complete genome sequence of 'Candidatus Mycoplasma haemolamae'.</title>
        <authorList>
            <person name="Guimaraes A.M.S."/>
            <person name="Toth B."/>
            <person name="Santos A.P."/>
            <person name="Nascimento N.C."/>
            <person name="Sojka J.E."/>
            <person name="Messick J.B."/>
        </authorList>
    </citation>
    <scope>NUCLEOTIDE SEQUENCE [LARGE SCALE GENOMIC DNA]</scope>
    <source>
        <strain evidence="2">Purdue</strain>
    </source>
</reference>
<dbReference type="EMBL" id="CP003731">
    <property type="protein sequence ID" value="AFO52017.1"/>
    <property type="molecule type" value="Genomic_DNA"/>
</dbReference>
<reference evidence="1 2" key="1">
    <citation type="journal article" date="2012" name="J. Bacteriol.">
        <title>Genome Sequence of "Candidatus Mycoplasma haemolamae" Strain Purdue, a Red Blood Cell Pathogen of Alpacas (Vicugna pacos) and Llamas (Lama glama).</title>
        <authorList>
            <person name="Guimaraes A.M."/>
            <person name="Toth B."/>
            <person name="Santos A.P."/>
            <person name="do Nascimento N.C."/>
            <person name="Kritchevsky J.E."/>
            <person name="Messick J.B."/>
        </authorList>
    </citation>
    <scope>NUCLEOTIDE SEQUENCE [LARGE SCALE GENOMIC DNA]</scope>
    <source>
        <strain evidence="1 2">Purdue</strain>
    </source>
</reference>
<dbReference type="Proteomes" id="UP000006502">
    <property type="component" value="Chromosome"/>
</dbReference>
<dbReference type="KEGG" id="mhl:MHLP_02185"/>